<comment type="caution">
    <text evidence="5">The sequence shown here is derived from an EMBL/GenBank/DDBJ whole genome shotgun (WGS) entry which is preliminary data.</text>
</comment>
<keyword evidence="1 5" id="KW-0808">Transferase</keyword>
<dbReference type="EMBL" id="MIGC01002600">
    <property type="protein sequence ID" value="PHJ20794.1"/>
    <property type="molecule type" value="Genomic_DNA"/>
</dbReference>
<feature type="domain" description="Rhodanese" evidence="4">
    <location>
        <begin position="387"/>
        <end position="543"/>
    </location>
</feature>
<reference evidence="5 6" key="1">
    <citation type="journal article" date="2017" name="Int. J. Parasitol.">
        <title>The genome of the protozoan parasite Cystoisospora suis and a reverse vaccinology approach to identify vaccine candidates.</title>
        <authorList>
            <person name="Palmieri N."/>
            <person name="Shrestha A."/>
            <person name="Ruttkowski B."/>
            <person name="Beck T."/>
            <person name="Vogl C."/>
            <person name="Tomley F."/>
            <person name="Blake D.P."/>
            <person name="Joachim A."/>
        </authorList>
    </citation>
    <scope>NUCLEOTIDE SEQUENCE [LARGE SCALE GENOMIC DNA]</scope>
    <source>
        <strain evidence="5 6">Wien I</strain>
    </source>
</reference>
<keyword evidence="2" id="KW-0677">Repeat</keyword>
<organism evidence="5 6">
    <name type="scientific">Cystoisospora suis</name>
    <dbReference type="NCBI Taxonomy" id="483139"/>
    <lineage>
        <taxon>Eukaryota</taxon>
        <taxon>Sar</taxon>
        <taxon>Alveolata</taxon>
        <taxon>Apicomplexa</taxon>
        <taxon>Conoidasida</taxon>
        <taxon>Coccidia</taxon>
        <taxon>Eucoccidiorida</taxon>
        <taxon>Eimeriorina</taxon>
        <taxon>Sarcocystidae</taxon>
        <taxon>Cystoisospora</taxon>
    </lineage>
</organism>
<feature type="region of interest" description="Disordered" evidence="3">
    <location>
        <begin position="67"/>
        <end position="89"/>
    </location>
</feature>
<evidence type="ECO:0000313" key="6">
    <source>
        <dbReference type="Proteomes" id="UP000221165"/>
    </source>
</evidence>
<dbReference type="PROSITE" id="PS50206">
    <property type="entry name" value="RHODANESE_3"/>
    <property type="match status" value="2"/>
</dbReference>
<dbReference type="InterPro" id="IPR036873">
    <property type="entry name" value="Rhodanese-like_dom_sf"/>
</dbReference>
<gene>
    <name evidence="5" type="ORF">CSUI_005368</name>
</gene>
<dbReference type="OrthoDB" id="331165at2759"/>
<feature type="region of interest" description="Disordered" evidence="3">
    <location>
        <begin position="246"/>
        <end position="284"/>
    </location>
</feature>
<evidence type="ECO:0000313" key="5">
    <source>
        <dbReference type="EMBL" id="PHJ20794.1"/>
    </source>
</evidence>
<feature type="region of interest" description="Disordered" evidence="3">
    <location>
        <begin position="168"/>
        <end position="187"/>
    </location>
</feature>
<feature type="region of interest" description="Disordered" evidence="3">
    <location>
        <begin position="308"/>
        <end position="335"/>
    </location>
</feature>
<feature type="compositionally biased region" description="Basic and acidic residues" evidence="3">
    <location>
        <begin position="321"/>
        <end position="330"/>
    </location>
</feature>
<dbReference type="RefSeq" id="XP_067922480.1">
    <property type="nucleotide sequence ID" value="XM_068065544.1"/>
</dbReference>
<name>A0A2C6KXV1_9APIC</name>
<dbReference type="GO" id="GO:0005739">
    <property type="term" value="C:mitochondrion"/>
    <property type="evidence" value="ECO:0007669"/>
    <property type="project" value="TreeGrafter"/>
</dbReference>
<dbReference type="InterPro" id="IPR001763">
    <property type="entry name" value="Rhodanese-like_dom"/>
</dbReference>
<dbReference type="PANTHER" id="PTHR11364">
    <property type="entry name" value="THIOSULFATE SULFERTANSFERASE"/>
    <property type="match status" value="1"/>
</dbReference>
<evidence type="ECO:0000256" key="1">
    <source>
        <dbReference type="ARBA" id="ARBA00022679"/>
    </source>
</evidence>
<dbReference type="SMART" id="SM00450">
    <property type="entry name" value="RHOD"/>
    <property type="match status" value="2"/>
</dbReference>
<dbReference type="SUPFAM" id="SSF52821">
    <property type="entry name" value="Rhodanese/Cell cycle control phosphatase"/>
    <property type="match status" value="2"/>
</dbReference>
<protein>
    <submittedName>
        <fullName evidence="5">3-mercaptopyruvate sulfurtransferase</fullName>
    </submittedName>
</protein>
<evidence type="ECO:0000256" key="3">
    <source>
        <dbReference type="SAM" id="MobiDB-lite"/>
    </source>
</evidence>
<dbReference type="AlphaFoldDB" id="A0A2C6KXV1"/>
<feature type="domain" description="Rhodanese" evidence="4">
    <location>
        <begin position="115"/>
        <end position="242"/>
    </location>
</feature>
<sequence length="588" mass="63501">MAEKKSDFVPPVITPAELAGILQRFGSPSQKKEIAACQAHCPSSGAQGSEASCNRNFSDSVVRLLAPSSSETASDKPGQERGNDGEGSNGQARVFLFDASWTHLPMFGGRDGLKEYRESARLPHAVFFDIEECSDTEQTYPHMMPSSVDFAFYLERKAHEYKARMHAVSENKEEGRPPSHTSGKVASAEVDPKRDIFVVYDGVGLFAAPRVYFMLTVFGCKNAFVLDGGIKRWIAEGYPIESGPISDGVSTEELKSTGHSHKAKEGEEGNDGGFGRERGKSYPGEKAGKMIQATAKACTDALRALSFHSGSHSGASKSPARHGEEPRDAQKQNVIGVSLDTSRVVEYENILSVIEKAKAANDEKEPIAPDVEDTEDMSPDRVAAAAIPGVPLLVDARLPGRFKGEQPEPRPCIPSGHIPTSMNLPFTEVVNIHRYTKAKGGTVVDHLSPFSTSTDAPFAYHTLKRGSELKQALEPVLRRAGNCSSSGDDSKKDEKKIFLTCGSGMTACILYVALVQAGVHPDCLAVYDGSWAEYAERRLLEARGEGITPALSEEQAGEWKKKIMECRASGSMDEFTVPPGETIAEAVA</sequence>
<feature type="compositionally biased region" description="Basic and acidic residues" evidence="3">
    <location>
        <begin position="73"/>
        <end position="84"/>
    </location>
</feature>
<dbReference type="VEuPathDB" id="ToxoDB:CSUI_005368"/>
<dbReference type="GeneID" id="94428755"/>
<dbReference type="InterPro" id="IPR045078">
    <property type="entry name" value="TST/MPST-like"/>
</dbReference>
<dbReference type="PANTHER" id="PTHR11364:SF27">
    <property type="entry name" value="SULFURTRANSFERASE"/>
    <property type="match status" value="1"/>
</dbReference>
<dbReference type="Gene3D" id="3.40.250.10">
    <property type="entry name" value="Rhodanese-like domain"/>
    <property type="match status" value="2"/>
</dbReference>
<dbReference type="GO" id="GO:0004792">
    <property type="term" value="F:thiosulfate-cyanide sulfurtransferase activity"/>
    <property type="evidence" value="ECO:0007669"/>
    <property type="project" value="TreeGrafter"/>
</dbReference>
<dbReference type="CDD" id="cd01449">
    <property type="entry name" value="TST_Repeat_2"/>
    <property type="match status" value="1"/>
</dbReference>
<dbReference type="CDD" id="cd01448">
    <property type="entry name" value="TST_Repeat_1"/>
    <property type="match status" value="1"/>
</dbReference>
<accession>A0A2C6KXV1</accession>
<proteinExistence type="predicted"/>
<evidence type="ECO:0000256" key="2">
    <source>
        <dbReference type="ARBA" id="ARBA00022737"/>
    </source>
</evidence>
<evidence type="ECO:0000259" key="4">
    <source>
        <dbReference type="PROSITE" id="PS50206"/>
    </source>
</evidence>
<dbReference type="Proteomes" id="UP000221165">
    <property type="component" value="Unassembled WGS sequence"/>
</dbReference>
<keyword evidence="6" id="KW-1185">Reference proteome</keyword>
<feature type="compositionally biased region" description="Basic and acidic residues" evidence="3">
    <location>
        <begin position="168"/>
        <end position="177"/>
    </location>
</feature>
<keyword evidence="5" id="KW-0670">Pyruvate</keyword>